<feature type="domain" description="Bacterial bifunctional deaminase-reductase C-terminal" evidence="1">
    <location>
        <begin position="8"/>
        <end position="170"/>
    </location>
</feature>
<gene>
    <name evidence="2" type="ORF">BON30_45835</name>
</gene>
<dbReference type="PANTHER" id="PTHR38011">
    <property type="entry name" value="DIHYDROFOLATE REDUCTASE FAMILY PROTEIN (AFU_ORTHOLOGUE AFUA_8G06820)"/>
    <property type="match status" value="1"/>
</dbReference>
<dbReference type="Pfam" id="PF01872">
    <property type="entry name" value="RibD_C"/>
    <property type="match status" value="1"/>
</dbReference>
<dbReference type="Gene3D" id="3.40.430.10">
    <property type="entry name" value="Dihydrofolate Reductase, subunit A"/>
    <property type="match status" value="1"/>
</dbReference>
<dbReference type="PANTHER" id="PTHR38011:SF11">
    <property type="entry name" value="2,5-DIAMINO-6-RIBOSYLAMINO-4(3H)-PYRIMIDINONE 5'-PHOSPHATE REDUCTASE"/>
    <property type="match status" value="1"/>
</dbReference>
<protein>
    <submittedName>
        <fullName evidence="2">Deaminase</fullName>
    </submittedName>
</protein>
<comment type="caution">
    <text evidence="2">The sequence shown here is derived from an EMBL/GenBank/DDBJ whole genome shotgun (WGS) entry which is preliminary data.</text>
</comment>
<dbReference type="InterPro" id="IPR024072">
    <property type="entry name" value="DHFR-like_dom_sf"/>
</dbReference>
<dbReference type="OrthoDB" id="2313602at2"/>
<dbReference type="SUPFAM" id="SSF53597">
    <property type="entry name" value="Dihydrofolate reductase-like"/>
    <property type="match status" value="1"/>
</dbReference>
<reference evidence="3" key="1">
    <citation type="submission" date="2016-11" db="EMBL/GenBank/DDBJ databases">
        <authorList>
            <person name="Shukria A."/>
            <person name="Stevens D.C."/>
        </authorList>
    </citation>
    <scope>NUCLEOTIDE SEQUENCE [LARGE SCALE GENOMIC DNA]</scope>
    <source>
        <strain evidence="3">Cbfe23</strain>
    </source>
</reference>
<evidence type="ECO:0000259" key="1">
    <source>
        <dbReference type="Pfam" id="PF01872"/>
    </source>
</evidence>
<dbReference type="RefSeq" id="WP_071904967.1">
    <property type="nucleotide sequence ID" value="NZ_MPIN01000024.1"/>
</dbReference>
<evidence type="ECO:0000313" key="2">
    <source>
        <dbReference type="EMBL" id="OJH33980.1"/>
    </source>
</evidence>
<evidence type="ECO:0000313" key="3">
    <source>
        <dbReference type="Proteomes" id="UP000182229"/>
    </source>
</evidence>
<dbReference type="InterPro" id="IPR050765">
    <property type="entry name" value="Riboflavin_Biosynth_HTPR"/>
</dbReference>
<organism evidence="2 3">
    <name type="scientific">Cystobacter ferrugineus</name>
    <dbReference type="NCBI Taxonomy" id="83449"/>
    <lineage>
        <taxon>Bacteria</taxon>
        <taxon>Pseudomonadati</taxon>
        <taxon>Myxococcota</taxon>
        <taxon>Myxococcia</taxon>
        <taxon>Myxococcales</taxon>
        <taxon>Cystobacterineae</taxon>
        <taxon>Archangiaceae</taxon>
        <taxon>Cystobacter</taxon>
    </lineage>
</organism>
<dbReference type="Proteomes" id="UP000182229">
    <property type="component" value="Unassembled WGS sequence"/>
</dbReference>
<dbReference type="STRING" id="83449.BON30_45835"/>
<reference evidence="2 3" key="2">
    <citation type="submission" date="2016-12" db="EMBL/GenBank/DDBJ databases">
        <title>Draft Genome Sequence of Cystobacter ferrugineus Strain Cbfe23.</title>
        <authorList>
            <person name="Akbar S."/>
            <person name="Dowd S.E."/>
            <person name="Stevens D.C."/>
        </authorList>
    </citation>
    <scope>NUCLEOTIDE SEQUENCE [LARGE SCALE GENOMIC DNA]</scope>
    <source>
        <strain evidence="2 3">Cbfe23</strain>
    </source>
</reference>
<sequence length="189" mass="20373">MTRTQYYVAASLDGYIADAQGRLEWLFQFNDAEGVMEHYQSFLSGIGALAMGARTYEFLLGEGKEWPYSGLPTWVFTHRQLPALPGADVRFTSEDVRAVHARMVEAAGGKNIWMMGGGDLAAQFAAHGLVDELHLCVVPVFLRAGAPLLAAALHTPLELAGVKRFGQGLVELRYVLPAGTPTAQAPSPG</sequence>
<proteinExistence type="predicted"/>
<name>A0A1L9AVG0_9BACT</name>
<dbReference type="GO" id="GO:0008703">
    <property type="term" value="F:5-amino-6-(5-phosphoribosylamino)uracil reductase activity"/>
    <property type="evidence" value="ECO:0007669"/>
    <property type="project" value="InterPro"/>
</dbReference>
<dbReference type="InterPro" id="IPR002734">
    <property type="entry name" value="RibDG_C"/>
</dbReference>
<accession>A0A1L9AVG0</accession>
<dbReference type="GO" id="GO:0009231">
    <property type="term" value="P:riboflavin biosynthetic process"/>
    <property type="evidence" value="ECO:0007669"/>
    <property type="project" value="InterPro"/>
</dbReference>
<dbReference type="EMBL" id="MPIN01000024">
    <property type="protein sequence ID" value="OJH33980.1"/>
    <property type="molecule type" value="Genomic_DNA"/>
</dbReference>
<dbReference type="AlphaFoldDB" id="A0A1L9AVG0"/>
<keyword evidence="3" id="KW-1185">Reference proteome</keyword>